<dbReference type="EMBL" id="JAHLFW010000078">
    <property type="protein sequence ID" value="MBU3838444.1"/>
    <property type="molecule type" value="Genomic_DNA"/>
</dbReference>
<evidence type="ECO:0000313" key="2">
    <source>
        <dbReference type="Proteomes" id="UP000783796"/>
    </source>
</evidence>
<organism evidence="1 2">
    <name type="scientific">Candidatus Phocaeicola faecigallinarum</name>
    <dbReference type="NCBI Taxonomy" id="2838732"/>
    <lineage>
        <taxon>Bacteria</taxon>
        <taxon>Pseudomonadati</taxon>
        <taxon>Bacteroidota</taxon>
        <taxon>Bacteroidia</taxon>
        <taxon>Bacteroidales</taxon>
        <taxon>Bacteroidaceae</taxon>
        <taxon>Phocaeicola</taxon>
    </lineage>
</organism>
<dbReference type="AlphaFoldDB" id="A0A948TCM8"/>
<reference evidence="1" key="1">
    <citation type="journal article" date="2021" name="PeerJ">
        <title>Extensive microbial diversity within the chicken gut microbiome revealed by metagenomics and culture.</title>
        <authorList>
            <person name="Gilroy R."/>
            <person name="Ravi A."/>
            <person name="Getino M."/>
            <person name="Pursley I."/>
            <person name="Horton D.L."/>
            <person name="Alikhan N.F."/>
            <person name="Baker D."/>
            <person name="Gharbi K."/>
            <person name="Hall N."/>
            <person name="Watson M."/>
            <person name="Adriaenssens E.M."/>
            <person name="Foster-Nyarko E."/>
            <person name="Jarju S."/>
            <person name="Secka A."/>
            <person name="Antonio M."/>
            <person name="Oren A."/>
            <person name="Chaudhuri R.R."/>
            <person name="La Ragione R."/>
            <person name="Hildebrand F."/>
            <person name="Pallen M.J."/>
        </authorList>
    </citation>
    <scope>NUCLEOTIDE SEQUENCE</scope>
    <source>
        <strain evidence="1">G4-2901</strain>
    </source>
</reference>
<comment type="caution">
    <text evidence="1">The sequence shown here is derived from an EMBL/GenBank/DDBJ whole genome shotgun (WGS) entry which is preliminary data.</text>
</comment>
<dbReference type="Proteomes" id="UP000783796">
    <property type="component" value="Unassembled WGS sequence"/>
</dbReference>
<accession>A0A948TCM8</accession>
<name>A0A948TCM8_9BACT</name>
<proteinExistence type="predicted"/>
<reference evidence="1" key="2">
    <citation type="submission" date="2021-04" db="EMBL/GenBank/DDBJ databases">
        <authorList>
            <person name="Gilroy R."/>
        </authorList>
    </citation>
    <scope>NUCLEOTIDE SEQUENCE</scope>
    <source>
        <strain evidence="1">G4-2901</strain>
    </source>
</reference>
<sequence length="223" mass="26199">MTELEFIEEIAEGNLTKNDIIKYAESVCDREDLLLNIFAHMSYLNTVNSKIIHCVDEHSVPTGEIKVENGIRYPEEQKRLSKAIDDIEAYFSISLFDDDKANKDVFLFPKIFDNDYCFLLYGFLKNNNLICNNTDYSDFQYWFRCNNKENPKPIVWIGTKQLARELLEYLFKERIKPFADIERIVSKCFINKKGEPMKLAKNKTKYSFESDAIKNFFSDNAIK</sequence>
<gene>
    <name evidence="1" type="ORF">H9777_09075</name>
</gene>
<protein>
    <submittedName>
        <fullName evidence="1">Uncharacterized protein</fullName>
    </submittedName>
</protein>
<evidence type="ECO:0000313" key="1">
    <source>
        <dbReference type="EMBL" id="MBU3838444.1"/>
    </source>
</evidence>